<accession>A0A9P0LQS9</accession>
<proteinExistence type="predicted"/>
<organism evidence="2 3">
    <name type="scientific">Acanthoscelides obtectus</name>
    <name type="common">Bean weevil</name>
    <name type="synonym">Bruchus obtectus</name>
    <dbReference type="NCBI Taxonomy" id="200917"/>
    <lineage>
        <taxon>Eukaryota</taxon>
        <taxon>Metazoa</taxon>
        <taxon>Ecdysozoa</taxon>
        <taxon>Arthropoda</taxon>
        <taxon>Hexapoda</taxon>
        <taxon>Insecta</taxon>
        <taxon>Pterygota</taxon>
        <taxon>Neoptera</taxon>
        <taxon>Endopterygota</taxon>
        <taxon>Coleoptera</taxon>
        <taxon>Polyphaga</taxon>
        <taxon>Cucujiformia</taxon>
        <taxon>Chrysomeloidea</taxon>
        <taxon>Chrysomelidae</taxon>
        <taxon>Bruchinae</taxon>
        <taxon>Bruchini</taxon>
        <taxon>Acanthoscelides</taxon>
    </lineage>
</organism>
<feature type="transmembrane region" description="Helical" evidence="1">
    <location>
        <begin position="7"/>
        <end position="24"/>
    </location>
</feature>
<keyword evidence="1" id="KW-1133">Transmembrane helix</keyword>
<keyword evidence="3" id="KW-1185">Reference proteome</keyword>
<protein>
    <submittedName>
        <fullName evidence="2">Uncharacterized protein</fullName>
    </submittedName>
</protein>
<evidence type="ECO:0000313" key="3">
    <source>
        <dbReference type="Proteomes" id="UP001152888"/>
    </source>
</evidence>
<dbReference type="Proteomes" id="UP001152888">
    <property type="component" value="Unassembled WGS sequence"/>
</dbReference>
<dbReference type="AlphaFoldDB" id="A0A9P0LQS9"/>
<sequence length="73" mass="8721">MKRRQRVAYFSSFYIVIAIGRAFTTARNHVFFKVTLLFSHLFTSVKLLQNICIQMVRNYVRKTDRGGWTEEQM</sequence>
<keyword evidence="1" id="KW-0812">Transmembrane</keyword>
<name>A0A9P0LQS9_ACAOB</name>
<keyword evidence="1" id="KW-0472">Membrane</keyword>
<dbReference type="EMBL" id="CAKOFQ010007547">
    <property type="protein sequence ID" value="CAH2003586.1"/>
    <property type="molecule type" value="Genomic_DNA"/>
</dbReference>
<evidence type="ECO:0000256" key="1">
    <source>
        <dbReference type="SAM" id="Phobius"/>
    </source>
</evidence>
<comment type="caution">
    <text evidence="2">The sequence shown here is derived from an EMBL/GenBank/DDBJ whole genome shotgun (WGS) entry which is preliminary data.</text>
</comment>
<gene>
    <name evidence="2" type="ORF">ACAOBT_LOCUS27497</name>
</gene>
<evidence type="ECO:0000313" key="2">
    <source>
        <dbReference type="EMBL" id="CAH2003586.1"/>
    </source>
</evidence>
<feature type="transmembrane region" description="Helical" evidence="1">
    <location>
        <begin position="30"/>
        <end position="48"/>
    </location>
</feature>
<reference evidence="2" key="1">
    <citation type="submission" date="2022-03" db="EMBL/GenBank/DDBJ databases">
        <authorList>
            <person name="Sayadi A."/>
        </authorList>
    </citation>
    <scope>NUCLEOTIDE SEQUENCE</scope>
</reference>